<dbReference type="PANTHER" id="PTHR46797:SF1">
    <property type="entry name" value="METHYLPHOSPHONATE SYNTHASE"/>
    <property type="match status" value="1"/>
</dbReference>
<accession>A0A4R2L1A8</accession>
<evidence type="ECO:0000256" key="1">
    <source>
        <dbReference type="ARBA" id="ARBA00023125"/>
    </source>
</evidence>
<dbReference type="SMART" id="SM00530">
    <property type="entry name" value="HTH_XRE"/>
    <property type="match status" value="1"/>
</dbReference>
<keyword evidence="4" id="KW-1185">Reference proteome</keyword>
<sequence>MNNRVQFIEADGRRAFAVVPIDLWDQLSALAEELDDAALYRDAKAADDGVRIPGAVAFAIAAGTHPVKAWREYRGLTQDALIERVGISKPFLSQIETGKRRFGAATLRALADALGVTADDLL</sequence>
<dbReference type="InterPro" id="IPR001387">
    <property type="entry name" value="Cro/C1-type_HTH"/>
</dbReference>
<dbReference type="InterPro" id="IPR010982">
    <property type="entry name" value="Lambda_DNA-bd_dom_sf"/>
</dbReference>
<dbReference type="Pfam" id="PF13560">
    <property type="entry name" value="HTH_31"/>
    <property type="match status" value="1"/>
</dbReference>
<dbReference type="SUPFAM" id="SSF47413">
    <property type="entry name" value="lambda repressor-like DNA-binding domains"/>
    <property type="match status" value="1"/>
</dbReference>
<dbReference type="Proteomes" id="UP000295765">
    <property type="component" value="Unassembled WGS sequence"/>
</dbReference>
<dbReference type="RefSeq" id="WP_132545320.1">
    <property type="nucleotide sequence ID" value="NZ_SLWY01000025.1"/>
</dbReference>
<gene>
    <name evidence="3" type="ORF">EV699_1258</name>
</gene>
<dbReference type="PANTHER" id="PTHR46797">
    <property type="entry name" value="HTH-TYPE TRANSCRIPTIONAL REGULATOR"/>
    <property type="match status" value="1"/>
</dbReference>
<evidence type="ECO:0000313" key="4">
    <source>
        <dbReference type="Proteomes" id="UP000295765"/>
    </source>
</evidence>
<dbReference type="GO" id="GO:0005829">
    <property type="term" value="C:cytosol"/>
    <property type="evidence" value="ECO:0007669"/>
    <property type="project" value="TreeGrafter"/>
</dbReference>
<comment type="caution">
    <text evidence="3">The sequence shown here is derived from an EMBL/GenBank/DDBJ whole genome shotgun (WGS) entry which is preliminary data.</text>
</comment>
<reference evidence="3 4" key="1">
    <citation type="submission" date="2019-03" db="EMBL/GenBank/DDBJ databases">
        <title>Genomic Encyclopedia of Type Strains, Phase IV (KMG-IV): sequencing the most valuable type-strain genomes for metagenomic binning, comparative biology and taxonomic classification.</title>
        <authorList>
            <person name="Goeker M."/>
        </authorList>
    </citation>
    <scope>NUCLEOTIDE SEQUENCE [LARGE SCALE GENOMIC DNA]</scope>
    <source>
        <strain evidence="3 4">DSM 25287</strain>
    </source>
</reference>
<dbReference type="OrthoDB" id="129597at2"/>
<dbReference type="GO" id="GO:0003677">
    <property type="term" value="F:DNA binding"/>
    <property type="evidence" value="ECO:0007669"/>
    <property type="project" value="UniProtKB-KW"/>
</dbReference>
<dbReference type="Gene3D" id="1.10.260.40">
    <property type="entry name" value="lambda repressor-like DNA-binding domains"/>
    <property type="match status" value="1"/>
</dbReference>
<dbReference type="AlphaFoldDB" id="A0A4R2L1A8"/>
<dbReference type="PROSITE" id="PS50943">
    <property type="entry name" value="HTH_CROC1"/>
    <property type="match status" value="1"/>
</dbReference>
<protein>
    <submittedName>
        <fullName evidence="3">Helix-turn-helix protein</fullName>
    </submittedName>
</protein>
<dbReference type="CDD" id="cd00093">
    <property type="entry name" value="HTH_XRE"/>
    <property type="match status" value="1"/>
</dbReference>
<dbReference type="EMBL" id="SLWY01000025">
    <property type="protein sequence ID" value="TCO77506.1"/>
    <property type="molecule type" value="Genomic_DNA"/>
</dbReference>
<keyword evidence="1" id="KW-0238">DNA-binding</keyword>
<evidence type="ECO:0000259" key="2">
    <source>
        <dbReference type="PROSITE" id="PS50943"/>
    </source>
</evidence>
<name>A0A4R2L1A8_9GAMM</name>
<feature type="domain" description="HTH cro/C1-type" evidence="2">
    <location>
        <begin position="67"/>
        <end position="121"/>
    </location>
</feature>
<organism evidence="3 4">
    <name type="scientific">Plasticicumulans lactativorans</name>
    <dbReference type="NCBI Taxonomy" id="1133106"/>
    <lineage>
        <taxon>Bacteria</taxon>
        <taxon>Pseudomonadati</taxon>
        <taxon>Pseudomonadota</taxon>
        <taxon>Gammaproteobacteria</taxon>
        <taxon>Candidatus Competibacteraceae</taxon>
        <taxon>Plasticicumulans</taxon>
    </lineage>
</organism>
<dbReference type="InterPro" id="IPR050807">
    <property type="entry name" value="TransReg_Diox_bact_type"/>
</dbReference>
<dbReference type="GO" id="GO:0003700">
    <property type="term" value="F:DNA-binding transcription factor activity"/>
    <property type="evidence" value="ECO:0007669"/>
    <property type="project" value="TreeGrafter"/>
</dbReference>
<proteinExistence type="predicted"/>
<evidence type="ECO:0000313" key="3">
    <source>
        <dbReference type="EMBL" id="TCO77506.1"/>
    </source>
</evidence>